<dbReference type="InterPro" id="IPR001257">
    <property type="entry name" value="Parvovirus_NS1_helicase"/>
</dbReference>
<evidence type="ECO:0000313" key="3">
    <source>
        <dbReference type="EMBL" id="KAH3738883.1"/>
    </source>
</evidence>
<gene>
    <name evidence="3" type="ORF">DPMN_045526</name>
</gene>
<comment type="caution">
    <text evidence="3">The sequence shown here is derived from an EMBL/GenBank/DDBJ whole genome shotgun (WGS) entry which is preliminary data.</text>
</comment>
<dbReference type="SUPFAM" id="SSF52540">
    <property type="entry name" value="P-loop containing nucleoside triphosphate hydrolases"/>
    <property type="match status" value="1"/>
</dbReference>
<dbReference type="AlphaFoldDB" id="A0A9D4D4I6"/>
<organism evidence="3 4">
    <name type="scientific">Dreissena polymorpha</name>
    <name type="common">Zebra mussel</name>
    <name type="synonym">Mytilus polymorpha</name>
    <dbReference type="NCBI Taxonomy" id="45954"/>
    <lineage>
        <taxon>Eukaryota</taxon>
        <taxon>Metazoa</taxon>
        <taxon>Spiralia</taxon>
        <taxon>Lophotrochozoa</taxon>
        <taxon>Mollusca</taxon>
        <taxon>Bivalvia</taxon>
        <taxon>Autobranchia</taxon>
        <taxon>Heteroconchia</taxon>
        <taxon>Euheterodonta</taxon>
        <taxon>Imparidentia</taxon>
        <taxon>Neoheterodontei</taxon>
        <taxon>Myida</taxon>
        <taxon>Dreissenoidea</taxon>
        <taxon>Dreissenidae</taxon>
        <taxon>Dreissena</taxon>
    </lineage>
</organism>
<dbReference type="Pfam" id="PF01057">
    <property type="entry name" value="Parvo_NS1"/>
    <property type="match status" value="1"/>
</dbReference>
<accession>A0A9D4D4I6</accession>
<sequence>MEPSEFLAQPTPTRARPTHTVSLEDIMKGAHQEPKKKPSRSSINIETCRFLMKKYNRSASDELYVAICRKGNEQDIFDIEQLRALPYWSKVFQQAAEDLHLLAQVADRDYVDVIIETKIPDKLLYLTYNETVEALNRWFKDQNINKFNFVKSVYKVLSKQSSKKNTIYLQGQSNAGKTWIFRSMLPDMTLVGQTSESVEFRWMTLVNKLVGLVSEMTITTVDMANKAKEILGGEPSQVNVKNKPPVLLPRTPILLSSNSVIWDHFPNEANPLRNRMFMFSGLKEMKWLQDVTKFPTPEYWQGIFAKIRTFEKEMNMTIDDIGETDLEPSLDAVLCDAFKLADTIIERSCDEDSDSYQCGQRTRYNSDKDSSNTMPLLTMEDIRSMSDMDTGDKSLPSPPTQHAPQPDPDADFLMGTISVTRIGDNTSTRRPSKKEPGPNLLPAIDTSDGLCVASNISNVKNESIVINSDSDHTPPKTVKKRRINQYFSNNKKH</sequence>
<keyword evidence="4" id="KW-1185">Reference proteome</keyword>
<dbReference type="Proteomes" id="UP000828390">
    <property type="component" value="Unassembled WGS sequence"/>
</dbReference>
<evidence type="ECO:0000256" key="1">
    <source>
        <dbReference type="SAM" id="MobiDB-lite"/>
    </source>
</evidence>
<feature type="region of interest" description="Disordered" evidence="1">
    <location>
        <begin position="1"/>
        <end position="20"/>
    </location>
</feature>
<dbReference type="Gene3D" id="3.40.50.300">
    <property type="entry name" value="P-loop containing nucleotide triphosphate hydrolases"/>
    <property type="match status" value="1"/>
</dbReference>
<feature type="region of interest" description="Disordered" evidence="1">
    <location>
        <begin position="386"/>
        <end position="442"/>
    </location>
</feature>
<dbReference type="InterPro" id="IPR027417">
    <property type="entry name" value="P-loop_NTPase"/>
</dbReference>
<dbReference type="GO" id="GO:0019079">
    <property type="term" value="P:viral genome replication"/>
    <property type="evidence" value="ECO:0007669"/>
    <property type="project" value="InterPro"/>
</dbReference>
<feature type="domain" description="Parvovirus non-structural protein 1 helicase" evidence="2">
    <location>
        <begin position="137"/>
        <end position="279"/>
    </location>
</feature>
<feature type="compositionally biased region" description="Polar residues" evidence="1">
    <location>
        <begin position="417"/>
        <end position="429"/>
    </location>
</feature>
<proteinExistence type="predicted"/>
<reference evidence="3" key="2">
    <citation type="submission" date="2020-11" db="EMBL/GenBank/DDBJ databases">
        <authorList>
            <person name="McCartney M.A."/>
            <person name="Auch B."/>
            <person name="Kono T."/>
            <person name="Mallez S."/>
            <person name="Becker A."/>
            <person name="Gohl D.M."/>
            <person name="Silverstein K.A.T."/>
            <person name="Koren S."/>
            <person name="Bechman K.B."/>
            <person name="Herman A."/>
            <person name="Abrahante J.E."/>
            <person name="Garbe J."/>
        </authorList>
    </citation>
    <scope>NUCLEOTIDE SEQUENCE</scope>
    <source>
        <strain evidence="3">Duluth1</strain>
        <tissue evidence="3">Whole animal</tissue>
    </source>
</reference>
<protein>
    <recommendedName>
        <fullName evidence="2">Parvovirus non-structural protein 1 helicase domain-containing protein</fullName>
    </recommendedName>
</protein>
<name>A0A9D4D4I6_DREPO</name>
<reference evidence="3" key="1">
    <citation type="journal article" date="2019" name="bioRxiv">
        <title>The Genome of the Zebra Mussel, Dreissena polymorpha: A Resource for Invasive Species Research.</title>
        <authorList>
            <person name="McCartney M.A."/>
            <person name="Auch B."/>
            <person name="Kono T."/>
            <person name="Mallez S."/>
            <person name="Zhang Y."/>
            <person name="Obille A."/>
            <person name="Becker A."/>
            <person name="Abrahante J.E."/>
            <person name="Garbe J."/>
            <person name="Badalamenti J.P."/>
            <person name="Herman A."/>
            <person name="Mangelson H."/>
            <person name="Liachko I."/>
            <person name="Sullivan S."/>
            <person name="Sone E.D."/>
            <person name="Koren S."/>
            <person name="Silverstein K.A.T."/>
            <person name="Beckman K.B."/>
            <person name="Gohl D.M."/>
        </authorList>
    </citation>
    <scope>NUCLEOTIDE SEQUENCE</scope>
    <source>
        <strain evidence="3">Duluth1</strain>
        <tissue evidence="3">Whole animal</tissue>
    </source>
</reference>
<dbReference type="EMBL" id="JAIWYP010000011">
    <property type="protein sequence ID" value="KAH3738883.1"/>
    <property type="molecule type" value="Genomic_DNA"/>
</dbReference>
<feature type="compositionally biased region" description="Pro residues" evidence="1">
    <location>
        <begin position="396"/>
        <end position="407"/>
    </location>
</feature>
<evidence type="ECO:0000313" key="4">
    <source>
        <dbReference type="Proteomes" id="UP000828390"/>
    </source>
</evidence>
<evidence type="ECO:0000259" key="2">
    <source>
        <dbReference type="Pfam" id="PF01057"/>
    </source>
</evidence>
<feature type="region of interest" description="Disordered" evidence="1">
    <location>
        <begin position="351"/>
        <end position="374"/>
    </location>
</feature>